<sequence length="134" mass="15069">MTVQGDELREVTEAALEALNVRHAQFGDALIRRVTLTFNATPQGRQVNVEIEAKDSHSADGWGTAHFEFRGVHRLHLLEDLTTNVVLDSIDWTMTERGWTADFSPVQPEGILSTFLIDAHEVWYEVTPGVNLLK</sequence>
<keyword evidence="2" id="KW-1185">Reference proteome</keyword>
<comment type="caution">
    <text evidence="1">The sequence shown here is derived from an EMBL/GenBank/DDBJ whole genome shotgun (WGS) entry which is preliminary data.</text>
</comment>
<name>A0ABQ2S0K4_9DEIO</name>
<dbReference type="Proteomes" id="UP000644548">
    <property type="component" value="Unassembled WGS sequence"/>
</dbReference>
<reference evidence="2" key="1">
    <citation type="journal article" date="2019" name="Int. J. Syst. Evol. Microbiol.">
        <title>The Global Catalogue of Microorganisms (GCM) 10K type strain sequencing project: providing services to taxonomists for standard genome sequencing and annotation.</title>
        <authorList>
            <consortium name="The Broad Institute Genomics Platform"/>
            <consortium name="The Broad Institute Genome Sequencing Center for Infectious Disease"/>
            <person name="Wu L."/>
            <person name="Ma J."/>
        </authorList>
    </citation>
    <scope>NUCLEOTIDE SEQUENCE [LARGE SCALE GENOMIC DNA]</scope>
    <source>
        <strain evidence="2">JCM 31405</strain>
    </source>
</reference>
<evidence type="ECO:0000313" key="1">
    <source>
        <dbReference type="EMBL" id="GGR86120.1"/>
    </source>
</evidence>
<gene>
    <name evidence="1" type="ORF">GCM10008960_11550</name>
</gene>
<protein>
    <submittedName>
        <fullName evidence="1">Uncharacterized protein</fullName>
    </submittedName>
</protein>
<dbReference type="EMBL" id="BMQN01000001">
    <property type="protein sequence ID" value="GGR86120.1"/>
    <property type="molecule type" value="Genomic_DNA"/>
</dbReference>
<evidence type="ECO:0000313" key="2">
    <source>
        <dbReference type="Proteomes" id="UP000644548"/>
    </source>
</evidence>
<organism evidence="1 2">
    <name type="scientific">Deinococcus sedimenti</name>
    <dbReference type="NCBI Taxonomy" id="1867090"/>
    <lineage>
        <taxon>Bacteria</taxon>
        <taxon>Thermotogati</taxon>
        <taxon>Deinococcota</taxon>
        <taxon>Deinococci</taxon>
        <taxon>Deinococcales</taxon>
        <taxon>Deinococcaceae</taxon>
        <taxon>Deinococcus</taxon>
    </lineage>
</organism>
<accession>A0ABQ2S0K4</accession>
<proteinExistence type="predicted"/>
<dbReference type="RefSeq" id="WP_189072127.1">
    <property type="nucleotide sequence ID" value="NZ_BMQN01000001.1"/>
</dbReference>